<dbReference type="SUPFAM" id="SSF64518">
    <property type="entry name" value="Phase 1 flagellin"/>
    <property type="match status" value="1"/>
</dbReference>
<dbReference type="InterPro" id="IPR001492">
    <property type="entry name" value="Flagellin"/>
</dbReference>
<gene>
    <name evidence="1" type="ORF">CRV08_01150</name>
</gene>
<dbReference type="PANTHER" id="PTHR42792">
    <property type="entry name" value="FLAGELLIN"/>
    <property type="match status" value="1"/>
</dbReference>
<dbReference type="PANTHER" id="PTHR42792:SF1">
    <property type="entry name" value="FLAGELLAR HOOK-ASSOCIATED PROTEIN 3"/>
    <property type="match status" value="1"/>
</dbReference>
<proteinExistence type="predicted"/>
<dbReference type="GO" id="GO:0009288">
    <property type="term" value="C:bacterial-type flagellum"/>
    <property type="evidence" value="ECO:0007669"/>
    <property type="project" value="InterPro"/>
</dbReference>
<protein>
    <submittedName>
        <fullName evidence="1">Uncharacterized protein</fullName>
    </submittedName>
</protein>
<evidence type="ECO:0000313" key="2">
    <source>
        <dbReference type="Proteomes" id="UP000290172"/>
    </source>
</evidence>
<accession>A0A4Q0YM21</accession>
<dbReference type="GO" id="GO:0005198">
    <property type="term" value="F:structural molecule activity"/>
    <property type="evidence" value="ECO:0007669"/>
    <property type="project" value="InterPro"/>
</dbReference>
<sequence>MVKSISQIKYNLSLLDERNAKVNTALGTREALEYGSDNSILYSQILNIQSDKNGYTAISQYITLSQAFNTISDDTMGQVKNATQSVISDLIEANSDTTAQSQREIIATQLEDYRNTLFALANTDVDGQYIFSGVNTSSVPFTMDSKGVISYQSDNSTRKVNVEDATYASQGINGIKAFYYTNNEVGTGESYDFGSTFTVDSTETIVDQDGNSWQFVDTTIPADGTFDGLYMNGDTLTTPISIVDNGDGTITITNDSPTTQLVINEEFTFTTNEIILDKDGNEWKLMDTDNDGTFDGLYMNGDTTTTPITVTDNGDGTITTRNTSGVDLEVHHSVFDDLNDAINALRLTDGDGNDISESEQKSIISDVIDRMNNAYEAENIAHSLVGTRTSAIDSYGQIVSAKITNLRILEEKYASADLTSLGIEAKALEITYTAMYSTISRLNSMSLTKYLS</sequence>
<reference evidence="1 2" key="1">
    <citation type="submission" date="2017-10" db="EMBL/GenBank/DDBJ databases">
        <title>Genomics of the genus Arcobacter.</title>
        <authorList>
            <person name="Perez-Cataluna A."/>
            <person name="Figueras M.J."/>
        </authorList>
    </citation>
    <scope>NUCLEOTIDE SEQUENCE [LARGE SCALE GENOMIC DNA]</scope>
    <source>
        <strain evidence="1 2">CECT 8993</strain>
    </source>
</reference>
<dbReference type="AlphaFoldDB" id="A0A4Q0YM21"/>
<dbReference type="RefSeq" id="WP_128978216.1">
    <property type="nucleotide sequence ID" value="NZ_PDKJ01000001.1"/>
</dbReference>
<dbReference type="Proteomes" id="UP000290172">
    <property type="component" value="Unassembled WGS sequence"/>
</dbReference>
<comment type="caution">
    <text evidence="1">The sequence shown here is derived from an EMBL/GenBank/DDBJ whole genome shotgun (WGS) entry which is preliminary data.</text>
</comment>
<organism evidence="1 2">
    <name type="scientific">Halarcobacter ebronensis</name>
    <dbReference type="NCBI Taxonomy" id="1462615"/>
    <lineage>
        <taxon>Bacteria</taxon>
        <taxon>Pseudomonadati</taxon>
        <taxon>Campylobacterota</taxon>
        <taxon>Epsilonproteobacteria</taxon>
        <taxon>Campylobacterales</taxon>
        <taxon>Arcobacteraceae</taxon>
        <taxon>Halarcobacter</taxon>
    </lineage>
</organism>
<evidence type="ECO:0000313" key="1">
    <source>
        <dbReference type="EMBL" id="RXJ70201.1"/>
    </source>
</evidence>
<dbReference type="Gene3D" id="1.20.1330.10">
    <property type="entry name" value="f41 fragment of flagellin, N-terminal domain"/>
    <property type="match status" value="1"/>
</dbReference>
<name>A0A4Q0YM21_9BACT</name>
<dbReference type="EMBL" id="PDKJ01000001">
    <property type="protein sequence ID" value="RXJ70201.1"/>
    <property type="molecule type" value="Genomic_DNA"/>
</dbReference>